<sequence length="164" mass="18894">VIPGGVEEGLTGHENAYRLVWRPDRTGFARIAIQAQVPVYPCFIQNGEEMKFNPLFWLMNKIKLTKLYDYSQRQNIKLVSWFIHNLAAIIWVPLSLLAIPIPVKATIHLGAPIAYDCQQDTLEDYVLRCKTELQALIDKHQPQGLNYTRAIGERFFSRTKKPKN</sequence>
<evidence type="ECO:0000313" key="2">
    <source>
        <dbReference type="EMBL" id="CAF4441140.1"/>
    </source>
</evidence>
<comment type="caution">
    <text evidence="1">The sequence shown here is derived from an EMBL/GenBank/DDBJ whole genome shotgun (WGS) entry which is preliminary data.</text>
</comment>
<dbReference type="PANTHER" id="PTHR22753">
    <property type="entry name" value="TRANSMEMBRANE PROTEIN 68"/>
    <property type="match status" value="1"/>
</dbReference>
<dbReference type="Proteomes" id="UP000682733">
    <property type="component" value="Unassembled WGS sequence"/>
</dbReference>
<organism evidence="1 3">
    <name type="scientific">Didymodactylos carnosus</name>
    <dbReference type="NCBI Taxonomy" id="1234261"/>
    <lineage>
        <taxon>Eukaryota</taxon>
        <taxon>Metazoa</taxon>
        <taxon>Spiralia</taxon>
        <taxon>Gnathifera</taxon>
        <taxon>Rotifera</taxon>
        <taxon>Eurotatoria</taxon>
        <taxon>Bdelloidea</taxon>
        <taxon>Philodinida</taxon>
        <taxon>Philodinidae</taxon>
        <taxon>Didymodactylos</taxon>
    </lineage>
</organism>
<feature type="non-terminal residue" evidence="1">
    <location>
        <position position="1"/>
    </location>
</feature>
<dbReference type="Proteomes" id="UP000677228">
    <property type="component" value="Unassembled WGS sequence"/>
</dbReference>
<name>A0A8S2G3P0_9BILA</name>
<evidence type="ECO:0008006" key="4">
    <source>
        <dbReference type="Google" id="ProtNLM"/>
    </source>
</evidence>
<proteinExistence type="predicted"/>
<dbReference type="SUPFAM" id="SSF69593">
    <property type="entry name" value="Glycerol-3-phosphate (1)-acyltransferase"/>
    <property type="match status" value="1"/>
</dbReference>
<reference evidence="1" key="1">
    <citation type="submission" date="2021-02" db="EMBL/GenBank/DDBJ databases">
        <authorList>
            <person name="Nowell W R."/>
        </authorList>
    </citation>
    <scope>NUCLEOTIDE SEQUENCE</scope>
</reference>
<dbReference type="GO" id="GO:0016020">
    <property type="term" value="C:membrane"/>
    <property type="evidence" value="ECO:0007669"/>
    <property type="project" value="TreeGrafter"/>
</dbReference>
<dbReference type="AlphaFoldDB" id="A0A8S2G3P0"/>
<dbReference type="PANTHER" id="PTHR22753:SF14">
    <property type="entry name" value="MONOACYLGLYCEROL_DIACYLGLYCEROL O-ACYLTRANSFERASE"/>
    <property type="match status" value="1"/>
</dbReference>
<evidence type="ECO:0000313" key="3">
    <source>
        <dbReference type="Proteomes" id="UP000677228"/>
    </source>
</evidence>
<gene>
    <name evidence="1" type="ORF">OVA965_LOCUS43224</name>
    <name evidence="2" type="ORF">TMI583_LOCUS45392</name>
</gene>
<dbReference type="EMBL" id="CAJNOK010056030">
    <property type="protein sequence ID" value="CAF1621367.1"/>
    <property type="molecule type" value="Genomic_DNA"/>
</dbReference>
<protein>
    <recommendedName>
        <fullName evidence="4">Acyltransferase</fullName>
    </recommendedName>
</protein>
<dbReference type="EMBL" id="CAJOBA010080932">
    <property type="protein sequence ID" value="CAF4441140.1"/>
    <property type="molecule type" value="Genomic_DNA"/>
</dbReference>
<evidence type="ECO:0000313" key="1">
    <source>
        <dbReference type="EMBL" id="CAF1621367.1"/>
    </source>
</evidence>
<accession>A0A8S2G3P0</accession>